<protein>
    <recommendedName>
        <fullName evidence="2">MEMO1 family protein IPJ27_20765</fullName>
    </recommendedName>
</protein>
<dbReference type="Gene3D" id="3.40.830.10">
    <property type="entry name" value="LigB-like"/>
    <property type="match status" value="1"/>
</dbReference>
<dbReference type="NCBIfam" id="TIGR04336">
    <property type="entry name" value="AmmeMemoSam_B"/>
    <property type="match status" value="1"/>
</dbReference>
<dbReference type="HAMAP" id="MF_00055">
    <property type="entry name" value="MEMO1"/>
    <property type="match status" value="1"/>
</dbReference>
<name>A0A935UIQ3_9PROT</name>
<dbReference type="PANTHER" id="PTHR11060:SF0">
    <property type="entry name" value="PROTEIN MEMO1"/>
    <property type="match status" value="1"/>
</dbReference>
<dbReference type="PANTHER" id="PTHR11060">
    <property type="entry name" value="PROTEIN MEMO1"/>
    <property type="match status" value="1"/>
</dbReference>
<organism evidence="3 4">
    <name type="scientific">Candidatus Accumulibacter proximus</name>
    <dbReference type="NCBI Taxonomy" id="2954385"/>
    <lineage>
        <taxon>Bacteria</taxon>
        <taxon>Pseudomonadati</taxon>
        <taxon>Pseudomonadota</taxon>
        <taxon>Betaproteobacteria</taxon>
        <taxon>Candidatus Accumulibacter</taxon>
    </lineage>
</organism>
<sequence>MSYSTPHVRPAAVAGMFYPASPGGLIRDLQQMLDRAPSLQPARPKAIIAPHAGYVYSGPIAASVYAPLASLRASIRRVILLGPTHRVAVDGLAVPSATAFATPLGDIPIDREAIRDIDHLPQVVVSDAAHALEHSLEVQLPFLQTVLAEFTLVPLAVGRASAAQVAEVLECLWGGDETLIVISSDLSHYLPYAVARETDSNTARHIVALEPHIDHQQACGATPVNGLLLAARRHGLKAELVDLRNSGDTAGDRSRVVGYGAFTFSAEPEHVH</sequence>
<dbReference type="EMBL" id="JADJMH010000030">
    <property type="protein sequence ID" value="MBK7676989.1"/>
    <property type="molecule type" value="Genomic_DNA"/>
</dbReference>
<evidence type="ECO:0000313" key="4">
    <source>
        <dbReference type="Proteomes" id="UP000697998"/>
    </source>
</evidence>
<dbReference type="InterPro" id="IPR002737">
    <property type="entry name" value="MEMO1_fam"/>
</dbReference>
<comment type="similarity">
    <text evidence="1 2">Belongs to the MEMO1 family.</text>
</comment>
<comment type="caution">
    <text evidence="3">The sequence shown here is derived from an EMBL/GenBank/DDBJ whole genome shotgun (WGS) entry which is preliminary data.</text>
</comment>
<evidence type="ECO:0000313" key="3">
    <source>
        <dbReference type="EMBL" id="MBK7676989.1"/>
    </source>
</evidence>
<reference evidence="3 4" key="1">
    <citation type="submission" date="2020-10" db="EMBL/GenBank/DDBJ databases">
        <title>Connecting structure to function with the recovery of over 1000 high-quality activated sludge metagenome-assembled genomes encoding full-length rRNA genes using long-read sequencing.</title>
        <authorList>
            <person name="Singleton C.M."/>
            <person name="Petriglieri F."/>
            <person name="Kristensen J.M."/>
            <person name="Kirkegaard R.H."/>
            <person name="Michaelsen T.Y."/>
            <person name="Andersen M.H."/>
            <person name="Karst S.M."/>
            <person name="Dueholm M.S."/>
            <person name="Nielsen P.H."/>
            <person name="Albertsen M."/>
        </authorList>
    </citation>
    <scope>NUCLEOTIDE SEQUENCE [LARGE SCALE GENOMIC DNA]</scope>
    <source>
        <strain evidence="3">EsbW_18-Q3-R4-48_BATAC.285</strain>
    </source>
</reference>
<evidence type="ECO:0000256" key="1">
    <source>
        <dbReference type="ARBA" id="ARBA00006315"/>
    </source>
</evidence>
<gene>
    <name evidence="3" type="primary">amrB</name>
    <name evidence="3" type="ORF">IPJ27_20765</name>
</gene>
<evidence type="ECO:0000256" key="2">
    <source>
        <dbReference type="HAMAP-Rule" id="MF_00055"/>
    </source>
</evidence>
<dbReference type="CDD" id="cd07361">
    <property type="entry name" value="MEMO_like"/>
    <property type="match status" value="1"/>
</dbReference>
<dbReference type="Pfam" id="PF01875">
    <property type="entry name" value="Memo"/>
    <property type="match status" value="1"/>
</dbReference>
<accession>A0A935UIQ3</accession>
<proteinExistence type="inferred from homology"/>
<dbReference type="Proteomes" id="UP000697998">
    <property type="component" value="Unassembled WGS sequence"/>
</dbReference>
<dbReference type="AlphaFoldDB" id="A0A935UIQ3"/>